<protein>
    <submittedName>
        <fullName evidence="1">Uncharacterized protein</fullName>
    </submittedName>
</protein>
<comment type="caution">
    <text evidence="1">The sequence shown here is derived from an EMBL/GenBank/DDBJ whole genome shotgun (WGS) entry which is preliminary data.</text>
</comment>
<dbReference type="OrthoDB" id="2309334at2759"/>
<sequence length="113" mass="12431">MWELVWELEMVFLGGSLGLLKHEFGGFLSDLSSFHPSNAWDFGNVFFELPNVDFDGSSGLSGCGILTVLQLFGCGTLVGTREIEKLVPAWKPKSQASNASLDGFIRDVNFRID</sequence>
<organism evidence="1 2">
    <name type="scientific">Rhizophagus irregularis</name>
    <dbReference type="NCBI Taxonomy" id="588596"/>
    <lineage>
        <taxon>Eukaryota</taxon>
        <taxon>Fungi</taxon>
        <taxon>Fungi incertae sedis</taxon>
        <taxon>Mucoromycota</taxon>
        <taxon>Glomeromycotina</taxon>
        <taxon>Glomeromycetes</taxon>
        <taxon>Glomerales</taxon>
        <taxon>Glomeraceae</taxon>
        <taxon>Rhizophagus</taxon>
    </lineage>
</organism>
<dbReference type="VEuPathDB" id="FungiDB:RhiirFUN_014020"/>
<proteinExistence type="predicted"/>
<dbReference type="Proteomes" id="UP000684084">
    <property type="component" value="Unassembled WGS sequence"/>
</dbReference>
<dbReference type="EMBL" id="CAGKOT010000066">
    <property type="protein sequence ID" value="CAB5389688.1"/>
    <property type="molecule type" value="Genomic_DNA"/>
</dbReference>
<name>A0A916EIE1_9GLOM</name>
<accession>A0A916EIE1</accession>
<reference evidence="1" key="1">
    <citation type="submission" date="2020-05" db="EMBL/GenBank/DDBJ databases">
        <authorList>
            <person name="Rincon C."/>
            <person name="Sanders R I."/>
            <person name="Robbins C."/>
            <person name="Chaturvedi A."/>
        </authorList>
    </citation>
    <scope>NUCLEOTIDE SEQUENCE</scope>
    <source>
        <strain evidence="1">CHB12</strain>
    </source>
</reference>
<evidence type="ECO:0000313" key="1">
    <source>
        <dbReference type="EMBL" id="CAB5389688.1"/>
    </source>
</evidence>
<gene>
    <name evidence="1" type="ORF">CHRIB12_LOCUS21176</name>
</gene>
<evidence type="ECO:0000313" key="2">
    <source>
        <dbReference type="Proteomes" id="UP000684084"/>
    </source>
</evidence>
<dbReference type="AlphaFoldDB" id="A0A916EIE1"/>